<protein>
    <submittedName>
        <fullName evidence="1">Uncharacterized protein</fullName>
    </submittedName>
</protein>
<keyword evidence="2" id="KW-1185">Reference proteome</keyword>
<name>A0AA88TS60_9TELE</name>
<evidence type="ECO:0000313" key="1">
    <source>
        <dbReference type="EMBL" id="KAK2906802.1"/>
    </source>
</evidence>
<dbReference type="AlphaFoldDB" id="A0AA88TS60"/>
<accession>A0AA88TS60</accession>
<gene>
    <name evidence="1" type="ORF">Q8A67_005787</name>
</gene>
<proteinExistence type="predicted"/>
<reference evidence="1" key="1">
    <citation type="submission" date="2023-08" db="EMBL/GenBank/DDBJ databases">
        <title>Chromosome-level Genome Assembly of mud carp (Cirrhinus molitorella).</title>
        <authorList>
            <person name="Liu H."/>
        </authorList>
    </citation>
    <scope>NUCLEOTIDE SEQUENCE</scope>
    <source>
        <strain evidence="1">Prfri</strain>
        <tissue evidence="1">Muscle</tissue>
    </source>
</reference>
<dbReference type="EMBL" id="JAUYZG010000005">
    <property type="protein sequence ID" value="KAK2906802.1"/>
    <property type="molecule type" value="Genomic_DNA"/>
</dbReference>
<evidence type="ECO:0000313" key="2">
    <source>
        <dbReference type="Proteomes" id="UP001187343"/>
    </source>
</evidence>
<sequence length="137" mass="15921">MYRVFDRELQPWLVAGFPLCPLIGCRKAPFLLDELSDWLLIGLERLSGCGLMLCLMNIHKRRRATCGLTLVRLLDESVIFQRLYHRFPWTLPDLFGFKGRQISAKVTLSGYDLVTRLIDVWKPRPCFKSTCAFRNSL</sequence>
<comment type="caution">
    <text evidence="1">The sequence shown here is derived from an EMBL/GenBank/DDBJ whole genome shotgun (WGS) entry which is preliminary data.</text>
</comment>
<dbReference type="Proteomes" id="UP001187343">
    <property type="component" value="Unassembled WGS sequence"/>
</dbReference>
<organism evidence="1 2">
    <name type="scientific">Cirrhinus molitorella</name>
    <name type="common">mud carp</name>
    <dbReference type="NCBI Taxonomy" id="172907"/>
    <lineage>
        <taxon>Eukaryota</taxon>
        <taxon>Metazoa</taxon>
        <taxon>Chordata</taxon>
        <taxon>Craniata</taxon>
        <taxon>Vertebrata</taxon>
        <taxon>Euteleostomi</taxon>
        <taxon>Actinopterygii</taxon>
        <taxon>Neopterygii</taxon>
        <taxon>Teleostei</taxon>
        <taxon>Ostariophysi</taxon>
        <taxon>Cypriniformes</taxon>
        <taxon>Cyprinidae</taxon>
        <taxon>Labeoninae</taxon>
        <taxon>Labeonini</taxon>
        <taxon>Cirrhinus</taxon>
    </lineage>
</organism>